<evidence type="ECO:0000259" key="1">
    <source>
        <dbReference type="Pfam" id="PF17762"/>
    </source>
</evidence>
<sequence>MAKNSIDAYGAKGKGNLLSFDPDELVLVTDEANPLYDSRVHLPLDENMVRNIDYQGVLVPIEVTKNPETGDIEVVTGRQRVKNCREANRRRRERGEAVRLIPGFVRKLSLRERALVLSAATASENAIRQQETPISRAEKMAKQLSLGRSEEDIAILFGVKPQTVRESLQLLECCAAVQNAVDAGKIRLAHAKALARMSPEEQRAKVAELIAAGEGVKPHERARRQAKVIDSNKPKARTKKEITQAIEGSTGEALHALRWVLGLEPTLPRLAATAQDAP</sequence>
<gene>
    <name evidence="2" type="ORF">CAL26_09140</name>
</gene>
<organism evidence="2 3">
    <name type="scientific">Bordetella genomosp. 9</name>
    <dbReference type="NCBI Taxonomy" id="1416803"/>
    <lineage>
        <taxon>Bacteria</taxon>
        <taxon>Pseudomonadati</taxon>
        <taxon>Pseudomonadota</taxon>
        <taxon>Betaproteobacteria</taxon>
        <taxon>Burkholderiales</taxon>
        <taxon>Alcaligenaceae</taxon>
        <taxon>Bordetella</taxon>
    </lineage>
</organism>
<accession>A0A261RF48</accession>
<comment type="caution">
    <text evidence="2">The sequence shown here is derived from an EMBL/GenBank/DDBJ whole genome shotgun (WGS) entry which is preliminary data.</text>
</comment>
<proteinExistence type="predicted"/>
<dbReference type="GO" id="GO:0005694">
    <property type="term" value="C:chromosome"/>
    <property type="evidence" value="ECO:0007669"/>
    <property type="project" value="TreeGrafter"/>
</dbReference>
<protein>
    <recommendedName>
        <fullName evidence="1">ParB/Spo0J HTH domain-containing protein</fullName>
    </recommendedName>
</protein>
<dbReference type="AlphaFoldDB" id="A0A261RF48"/>
<dbReference type="Proteomes" id="UP000216857">
    <property type="component" value="Unassembled WGS sequence"/>
</dbReference>
<dbReference type="Gene3D" id="1.10.10.2830">
    <property type="match status" value="1"/>
</dbReference>
<dbReference type="PANTHER" id="PTHR33375">
    <property type="entry name" value="CHROMOSOME-PARTITIONING PROTEIN PARB-RELATED"/>
    <property type="match status" value="1"/>
</dbReference>
<evidence type="ECO:0000313" key="3">
    <source>
        <dbReference type="Proteomes" id="UP000216857"/>
    </source>
</evidence>
<dbReference type="RefSeq" id="WP_094846569.1">
    <property type="nucleotide sequence ID" value="NZ_NEVJ01000002.1"/>
</dbReference>
<dbReference type="PANTHER" id="PTHR33375:SF1">
    <property type="entry name" value="CHROMOSOME-PARTITIONING PROTEIN PARB-RELATED"/>
    <property type="match status" value="1"/>
</dbReference>
<reference evidence="2" key="1">
    <citation type="submission" date="2017-05" db="EMBL/GenBank/DDBJ databases">
        <title>Complete and WGS of Bordetella genogroups.</title>
        <authorList>
            <person name="Spilker T."/>
            <person name="Lipuma J."/>
        </authorList>
    </citation>
    <scope>NUCLEOTIDE SEQUENCE</scope>
    <source>
        <strain evidence="2">AU21707</strain>
    </source>
</reference>
<dbReference type="GO" id="GO:0007059">
    <property type="term" value="P:chromosome segregation"/>
    <property type="evidence" value="ECO:0007669"/>
    <property type="project" value="TreeGrafter"/>
</dbReference>
<dbReference type="InterPro" id="IPR050336">
    <property type="entry name" value="Chromosome_partition/occlusion"/>
</dbReference>
<dbReference type="Pfam" id="PF17762">
    <property type="entry name" value="HTH_ParB"/>
    <property type="match status" value="1"/>
</dbReference>
<name>A0A261RF48_9BORD</name>
<dbReference type="InterPro" id="IPR041468">
    <property type="entry name" value="HTH_ParB/Spo0J"/>
</dbReference>
<feature type="domain" description="ParB/Spo0J HTH" evidence="1">
    <location>
        <begin position="132"/>
        <end position="227"/>
    </location>
</feature>
<evidence type="ECO:0000313" key="2">
    <source>
        <dbReference type="EMBL" id="OZI23595.1"/>
    </source>
</evidence>
<dbReference type="OrthoDB" id="8636102at2"/>
<dbReference type="EMBL" id="NEVJ01000002">
    <property type="protein sequence ID" value="OZI23595.1"/>
    <property type="molecule type" value="Genomic_DNA"/>
</dbReference>
<dbReference type="SUPFAM" id="SSF109709">
    <property type="entry name" value="KorB DNA-binding domain-like"/>
    <property type="match status" value="1"/>
</dbReference>
<keyword evidence="3" id="KW-1185">Reference proteome</keyword>